<feature type="compositionally biased region" description="Acidic residues" evidence="1">
    <location>
        <begin position="19"/>
        <end position="30"/>
    </location>
</feature>
<keyword evidence="3" id="KW-1185">Reference proteome</keyword>
<dbReference type="AlphaFoldDB" id="A0A544QPD6"/>
<reference evidence="2 3" key="1">
    <citation type="submission" date="2019-02" db="EMBL/GenBank/DDBJ databases">
        <title>Halonotius sp. a new haloqrchaeon isolated from saline water.</title>
        <authorList>
            <person name="Duran-Viseras A."/>
            <person name="Sanchez-Porro C."/>
            <person name="Ventosa A."/>
        </authorList>
    </citation>
    <scope>NUCLEOTIDE SEQUENCE [LARGE SCALE GENOMIC DNA]</scope>
    <source>
        <strain evidence="2 3">F9-27</strain>
    </source>
</reference>
<evidence type="ECO:0000256" key="1">
    <source>
        <dbReference type="SAM" id="MobiDB-lite"/>
    </source>
</evidence>
<evidence type="ECO:0000313" key="2">
    <source>
        <dbReference type="EMBL" id="TQQ80792.1"/>
    </source>
</evidence>
<dbReference type="RefSeq" id="WP_142443902.1">
    <property type="nucleotide sequence ID" value="NZ_SESI01000002.1"/>
</dbReference>
<dbReference type="Proteomes" id="UP000315385">
    <property type="component" value="Unassembled WGS sequence"/>
</dbReference>
<accession>A0A544QPD6</accession>
<comment type="caution">
    <text evidence="2">The sequence shown here is derived from an EMBL/GenBank/DDBJ whole genome shotgun (WGS) entry which is preliminary data.</text>
</comment>
<sequence>MGLLATLKSWLGFGGDAASEADAETDDTPSEEPKLDPNGATETRVKSTDSAVDALKQTRNEAAETAETAEGDVADGDEPAPDGETADAKPEE</sequence>
<dbReference type="OrthoDB" id="381469at2157"/>
<feature type="compositionally biased region" description="Acidic residues" evidence="1">
    <location>
        <begin position="67"/>
        <end position="85"/>
    </location>
</feature>
<proteinExistence type="predicted"/>
<name>A0A544QPD6_9EURY</name>
<gene>
    <name evidence="2" type="ORF">EWF95_09970</name>
</gene>
<organism evidence="2 3">
    <name type="scientific">Halonotius roseus</name>
    <dbReference type="NCBI Taxonomy" id="2511997"/>
    <lineage>
        <taxon>Archaea</taxon>
        <taxon>Methanobacteriati</taxon>
        <taxon>Methanobacteriota</taxon>
        <taxon>Stenosarchaea group</taxon>
        <taxon>Halobacteria</taxon>
        <taxon>Halobacteriales</taxon>
        <taxon>Haloferacaceae</taxon>
        <taxon>Halonotius</taxon>
    </lineage>
</organism>
<feature type="region of interest" description="Disordered" evidence="1">
    <location>
        <begin position="13"/>
        <end position="92"/>
    </location>
</feature>
<evidence type="ECO:0000313" key="3">
    <source>
        <dbReference type="Proteomes" id="UP000315385"/>
    </source>
</evidence>
<dbReference type="EMBL" id="SESI01000002">
    <property type="protein sequence ID" value="TQQ80792.1"/>
    <property type="molecule type" value="Genomic_DNA"/>
</dbReference>
<protein>
    <submittedName>
        <fullName evidence="2">Uncharacterized protein</fullName>
    </submittedName>
</protein>